<feature type="compositionally biased region" description="Acidic residues" evidence="1">
    <location>
        <begin position="381"/>
        <end position="391"/>
    </location>
</feature>
<sequence length="391" mass="44062">MESIYDSQFEDNIAPGERGSNEAVTKVAEDINRPVKVKTSNQLRIGSYFSLANTIGTSGAPHSAIVTEEQGEEQDLREHEGDDRPVGNIEKKGALLVAHQIMHDLGSNRLTKPTTNKIKRSTVRDLFRRVMAAPPNAILDGGLKVAVEMYRELKLSSELLMSNLENSGRCIERFAFYEESFRGVVIGSINADRYLKSCFKNAEEAIRNYTDYARITYPESWKKSSLVQTLRGSLTSPHFQELWEKVDASMNELDRTISLQLMLEQRERTETSITAHRRLEETAINTYLSQQEVLQVHGNLELKVEATHLLVVMAMSKMEGKRRGTHRKRQKSRRNGAEGDTSKVAKPGKDGTENIKAESGRELGYEAPLGNSEKSFHPSVEDWETSNEEES</sequence>
<feature type="region of interest" description="Disordered" evidence="1">
    <location>
        <begin position="317"/>
        <end position="391"/>
    </location>
</feature>
<gene>
    <name evidence="2" type="ORF">K444DRAFT_608298</name>
</gene>
<dbReference type="OrthoDB" id="10656680at2759"/>
<name>A0A2J6TRT0_9HELO</name>
<dbReference type="AlphaFoldDB" id="A0A2J6TRT0"/>
<evidence type="ECO:0000313" key="2">
    <source>
        <dbReference type="EMBL" id="PMD65723.1"/>
    </source>
</evidence>
<accession>A0A2J6TRT0</accession>
<dbReference type="EMBL" id="KZ613746">
    <property type="protein sequence ID" value="PMD65723.1"/>
    <property type="molecule type" value="Genomic_DNA"/>
</dbReference>
<keyword evidence="3" id="KW-1185">Reference proteome</keyword>
<evidence type="ECO:0000256" key="1">
    <source>
        <dbReference type="SAM" id="MobiDB-lite"/>
    </source>
</evidence>
<feature type="compositionally biased region" description="Basic and acidic residues" evidence="1">
    <location>
        <begin position="335"/>
        <end position="364"/>
    </location>
</feature>
<reference evidence="2 3" key="1">
    <citation type="submission" date="2016-04" db="EMBL/GenBank/DDBJ databases">
        <title>A degradative enzymes factory behind the ericoid mycorrhizal symbiosis.</title>
        <authorList>
            <consortium name="DOE Joint Genome Institute"/>
            <person name="Martino E."/>
            <person name="Morin E."/>
            <person name="Grelet G."/>
            <person name="Kuo A."/>
            <person name="Kohler A."/>
            <person name="Daghino S."/>
            <person name="Barry K."/>
            <person name="Choi C."/>
            <person name="Cichocki N."/>
            <person name="Clum A."/>
            <person name="Copeland A."/>
            <person name="Hainaut M."/>
            <person name="Haridas S."/>
            <person name="Labutti K."/>
            <person name="Lindquist E."/>
            <person name="Lipzen A."/>
            <person name="Khouja H.-R."/>
            <person name="Murat C."/>
            <person name="Ohm R."/>
            <person name="Olson A."/>
            <person name="Spatafora J."/>
            <person name="Veneault-Fourrey C."/>
            <person name="Henrissat B."/>
            <person name="Grigoriev I."/>
            <person name="Martin F."/>
            <person name="Perotto S."/>
        </authorList>
    </citation>
    <scope>NUCLEOTIDE SEQUENCE [LARGE SCALE GENOMIC DNA]</scope>
    <source>
        <strain evidence="2 3">E</strain>
    </source>
</reference>
<dbReference type="RefSeq" id="XP_024742627.1">
    <property type="nucleotide sequence ID" value="XM_024879352.1"/>
</dbReference>
<dbReference type="Proteomes" id="UP000235371">
    <property type="component" value="Unassembled WGS sequence"/>
</dbReference>
<dbReference type="GeneID" id="36587429"/>
<evidence type="ECO:0000313" key="3">
    <source>
        <dbReference type="Proteomes" id="UP000235371"/>
    </source>
</evidence>
<proteinExistence type="predicted"/>
<feature type="region of interest" description="Disordered" evidence="1">
    <location>
        <begin position="68"/>
        <end position="87"/>
    </location>
</feature>
<feature type="compositionally biased region" description="Basic residues" evidence="1">
    <location>
        <begin position="323"/>
        <end position="334"/>
    </location>
</feature>
<organism evidence="2 3">
    <name type="scientific">Hyaloscypha bicolor E</name>
    <dbReference type="NCBI Taxonomy" id="1095630"/>
    <lineage>
        <taxon>Eukaryota</taxon>
        <taxon>Fungi</taxon>
        <taxon>Dikarya</taxon>
        <taxon>Ascomycota</taxon>
        <taxon>Pezizomycotina</taxon>
        <taxon>Leotiomycetes</taxon>
        <taxon>Helotiales</taxon>
        <taxon>Hyaloscyphaceae</taxon>
        <taxon>Hyaloscypha</taxon>
        <taxon>Hyaloscypha bicolor</taxon>
    </lineage>
</organism>
<dbReference type="InParanoid" id="A0A2J6TRT0"/>
<feature type="region of interest" description="Disordered" evidence="1">
    <location>
        <begin position="1"/>
        <end position="22"/>
    </location>
</feature>
<feature type="compositionally biased region" description="Basic and acidic residues" evidence="1">
    <location>
        <begin position="74"/>
        <end position="87"/>
    </location>
</feature>
<protein>
    <submittedName>
        <fullName evidence="2">Uncharacterized protein</fullName>
    </submittedName>
</protein>